<dbReference type="AlphaFoldDB" id="A0ABD7IVP8"/>
<dbReference type="SUPFAM" id="SSF52540">
    <property type="entry name" value="P-loop containing nucleoside triphosphate hydrolases"/>
    <property type="match status" value="1"/>
</dbReference>
<dbReference type="InterPro" id="IPR027417">
    <property type="entry name" value="P-loop_NTPase"/>
</dbReference>
<dbReference type="Pfam" id="PF01443">
    <property type="entry name" value="Viral_helicase1"/>
    <property type="match status" value="1"/>
</dbReference>
<reference evidence="2 3" key="1">
    <citation type="submission" date="2018-10" db="EMBL/GenBank/DDBJ databases">
        <title>Genome sequences of five Lactobacillus pentosus strains isolated from brines of traditionally fermented spanish-style green table olives and differences between them.</title>
        <authorList>
            <person name="Jimenez Diaz R."/>
        </authorList>
    </citation>
    <scope>NUCLEOTIDE SEQUENCE [LARGE SCALE GENOMIC DNA]</scope>
    <source>
        <strain evidence="2 3">IG10</strain>
    </source>
</reference>
<comment type="caution">
    <text evidence="2">The sequence shown here is derived from an EMBL/GenBank/DDBJ whole genome shotgun (WGS) entry which is preliminary data.</text>
</comment>
<name>A0ABD7IVP8_LACPE</name>
<dbReference type="Gene3D" id="3.40.50.300">
    <property type="entry name" value="P-loop containing nucleotide triphosphate hydrolases"/>
    <property type="match status" value="1"/>
</dbReference>
<protein>
    <recommendedName>
        <fullName evidence="1">(+)RNA virus helicase C-terminal domain-containing protein</fullName>
    </recommendedName>
</protein>
<gene>
    <name evidence="2" type="ORF">D6U18_00880</name>
</gene>
<sequence>MVSRVIQAVAVAGKTYHVANSFSNSMRCIYVTFTNENVNNIYTELIKGGRDLENCNVSTFSKFICDWFIRPFFPKLQPYLGSFKGFTTVNPPENTRNRNNGYVKDIYARHYVDETGCLYLSRISELVTKQKRELRELMFQRIGWFTDILIVDEYQDLTGKDFDLLKLLVKQKFFDVTLVGDVFQTGVSQSAQRKESKLLGFNRDVDTFDDFMKGVFGSKKLIIDKTSLIKSRRISPSCAKFVEEHLGIEIKSTGVITTGVHRVAGIDELNLIMSNKMTVLIFNRKITHDFPNENYNSWSYVKGSTCGDVLVVLTTKTDKILESGELTGISRKTLNKLYVALTRATGELYIVSSDIWKIANKTIK</sequence>
<evidence type="ECO:0000313" key="3">
    <source>
        <dbReference type="Proteomes" id="UP000276249"/>
    </source>
</evidence>
<feature type="domain" description="(+)RNA virus helicase C-terminal" evidence="1">
    <location>
        <begin position="146"/>
        <end position="351"/>
    </location>
</feature>
<dbReference type="RefSeq" id="WP_122217464.1">
    <property type="nucleotide sequence ID" value="NZ_RDCJ01000006.1"/>
</dbReference>
<evidence type="ECO:0000259" key="1">
    <source>
        <dbReference type="Pfam" id="PF01443"/>
    </source>
</evidence>
<organism evidence="2 3">
    <name type="scientific">Lactiplantibacillus pentosus</name>
    <name type="common">Lactobacillus pentosus</name>
    <dbReference type="NCBI Taxonomy" id="1589"/>
    <lineage>
        <taxon>Bacteria</taxon>
        <taxon>Bacillati</taxon>
        <taxon>Bacillota</taxon>
        <taxon>Bacilli</taxon>
        <taxon>Lactobacillales</taxon>
        <taxon>Lactobacillaceae</taxon>
        <taxon>Lactiplantibacillus</taxon>
    </lineage>
</organism>
<accession>A0ABD7IVP8</accession>
<dbReference type="Proteomes" id="UP000276249">
    <property type="component" value="Unassembled WGS sequence"/>
</dbReference>
<evidence type="ECO:0000313" key="2">
    <source>
        <dbReference type="EMBL" id="RMW52899.1"/>
    </source>
</evidence>
<proteinExistence type="predicted"/>
<dbReference type="InterPro" id="IPR027351">
    <property type="entry name" value="(+)RNA_virus_helicase_core_dom"/>
</dbReference>
<dbReference type="EMBL" id="RDCJ01000006">
    <property type="protein sequence ID" value="RMW52899.1"/>
    <property type="molecule type" value="Genomic_DNA"/>
</dbReference>